<feature type="chain" id="PRO_5040185215" description="Photoreceptor disc component" evidence="2">
    <location>
        <begin position="21"/>
        <end position="91"/>
    </location>
</feature>
<dbReference type="GO" id="GO:0002046">
    <property type="term" value="F:opsin binding"/>
    <property type="evidence" value="ECO:0000318"/>
    <property type="project" value="GO_Central"/>
</dbReference>
<gene>
    <name evidence="3" type="primary">PRCD</name>
</gene>
<evidence type="ECO:0008006" key="5">
    <source>
        <dbReference type="Google" id="ProtNLM"/>
    </source>
</evidence>
<name>A0A9L0RJL7_HORSE</name>
<dbReference type="Ensembl" id="ENSECAT00000125753.1">
    <property type="protein sequence ID" value="ENSECAP00000061861.1"/>
    <property type="gene ID" value="ENSECAG00000054917.1"/>
</dbReference>
<dbReference type="PANTHER" id="PTHR38501:SF1">
    <property type="entry name" value="PHOTORECEPTOR DISK COMPONENT PRCD"/>
    <property type="match status" value="1"/>
</dbReference>
<accession>A0A9L0RJL7</accession>
<dbReference type="AlphaFoldDB" id="A0A9L0RJL7"/>
<keyword evidence="4" id="KW-1185">Reference proteome</keyword>
<dbReference type="InterPro" id="IPR027937">
    <property type="entry name" value="PRCD"/>
</dbReference>
<reference evidence="3 4" key="1">
    <citation type="journal article" date="2009" name="Science">
        <title>Genome sequence, comparative analysis, and population genetics of the domestic horse.</title>
        <authorList>
            <consortium name="Broad Institute Genome Sequencing Platform"/>
            <consortium name="Broad Institute Whole Genome Assembly Team"/>
            <person name="Wade C.M."/>
            <person name="Giulotto E."/>
            <person name="Sigurdsson S."/>
            <person name="Zoli M."/>
            <person name="Gnerre S."/>
            <person name="Imsland F."/>
            <person name="Lear T.L."/>
            <person name="Adelson D.L."/>
            <person name="Bailey E."/>
            <person name="Bellone R.R."/>
            <person name="Bloecker H."/>
            <person name="Distl O."/>
            <person name="Edgar R.C."/>
            <person name="Garber M."/>
            <person name="Leeb T."/>
            <person name="Mauceli E."/>
            <person name="MacLeod J.N."/>
            <person name="Penedo M.C.T."/>
            <person name="Raison J.M."/>
            <person name="Sharpe T."/>
            <person name="Vogel J."/>
            <person name="Andersson L."/>
            <person name="Antczak D.F."/>
            <person name="Biagi T."/>
            <person name="Binns M.M."/>
            <person name="Chowdhary B.P."/>
            <person name="Coleman S.J."/>
            <person name="Della Valle G."/>
            <person name="Fryc S."/>
            <person name="Guerin G."/>
            <person name="Hasegawa T."/>
            <person name="Hill E.W."/>
            <person name="Jurka J."/>
            <person name="Kiialainen A."/>
            <person name="Lindgren G."/>
            <person name="Liu J."/>
            <person name="Magnani E."/>
            <person name="Mickelson J.R."/>
            <person name="Murray J."/>
            <person name="Nergadze S.G."/>
            <person name="Onofrio R."/>
            <person name="Pedroni S."/>
            <person name="Piras M.F."/>
            <person name="Raudsepp T."/>
            <person name="Rocchi M."/>
            <person name="Roeed K.H."/>
            <person name="Ryder O.A."/>
            <person name="Searle S."/>
            <person name="Skow L."/>
            <person name="Swinburne J.E."/>
            <person name="Syvaenen A.C."/>
            <person name="Tozaki T."/>
            <person name="Valberg S.J."/>
            <person name="Vaudin M."/>
            <person name="White J.R."/>
            <person name="Zody M.C."/>
            <person name="Lander E.S."/>
            <person name="Lindblad-Toh K."/>
        </authorList>
    </citation>
    <scope>NUCLEOTIDE SEQUENCE [LARGE SCALE GENOMIC DNA]</scope>
    <source>
        <strain evidence="3 4">Thoroughbred</strain>
    </source>
</reference>
<dbReference type="PANTHER" id="PTHR38501">
    <property type="entry name" value="PHOTORECEPTOR DISK COMPONENT PRCD"/>
    <property type="match status" value="1"/>
</dbReference>
<keyword evidence="2" id="KW-0732">Signal</keyword>
<evidence type="ECO:0000313" key="4">
    <source>
        <dbReference type="Proteomes" id="UP000002281"/>
    </source>
</evidence>
<evidence type="ECO:0000256" key="2">
    <source>
        <dbReference type="SAM" id="SignalP"/>
    </source>
</evidence>
<feature type="region of interest" description="Disordered" evidence="1">
    <location>
        <begin position="21"/>
        <end position="91"/>
    </location>
</feature>
<reference evidence="3" key="3">
    <citation type="submission" date="2025-09" db="UniProtKB">
        <authorList>
            <consortium name="Ensembl"/>
        </authorList>
    </citation>
    <scope>IDENTIFICATION</scope>
    <source>
        <strain evidence="3">Thoroughbred</strain>
    </source>
</reference>
<protein>
    <recommendedName>
        <fullName evidence="5">Photoreceptor disc component</fullName>
    </recommendedName>
</protein>
<dbReference type="Pfam" id="PF15201">
    <property type="entry name" value="Rod_cone_degen"/>
    <property type="match status" value="1"/>
</dbReference>
<feature type="compositionally biased region" description="Basic residues" evidence="1">
    <location>
        <begin position="65"/>
        <end position="81"/>
    </location>
</feature>
<feature type="signal peptide" evidence="2">
    <location>
        <begin position="1"/>
        <end position="20"/>
    </location>
</feature>
<evidence type="ECO:0000313" key="3">
    <source>
        <dbReference type="Ensembl" id="ENSECAP00000061861.1"/>
    </source>
</evidence>
<sequence>MCTTLFLLSTLAMLWRRRFANRVQPEPSGVDGAVTGSSTETDLQSSGSSSPGLPPTPEGCCGGRGRSKRENGKKRQSRRHALGASNVPIPR</sequence>
<feature type="compositionally biased region" description="Polar residues" evidence="1">
    <location>
        <begin position="35"/>
        <end position="44"/>
    </location>
</feature>
<dbReference type="Proteomes" id="UP000002281">
    <property type="component" value="Chromosome 11"/>
</dbReference>
<dbReference type="GeneTree" id="ENSGT00520000058096"/>
<evidence type="ECO:0000256" key="1">
    <source>
        <dbReference type="SAM" id="MobiDB-lite"/>
    </source>
</evidence>
<organism evidence="3 4">
    <name type="scientific">Equus caballus</name>
    <name type="common">Horse</name>
    <dbReference type="NCBI Taxonomy" id="9796"/>
    <lineage>
        <taxon>Eukaryota</taxon>
        <taxon>Metazoa</taxon>
        <taxon>Chordata</taxon>
        <taxon>Craniata</taxon>
        <taxon>Vertebrata</taxon>
        <taxon>Euteleostomi</taxon>
        <taxon>Mammalia</taxon>
        <taxon>Eutheria</taxon>
        <taxon>Laurasiatheria</taxon>
        <taxon>Perissodactyla</taxon>
        <taxon>Equidae</taxon>
        <taxon>Equus</taxon>
    </lineage>
</organism>
<reference evidence="3" key="2">
    <citation type="submission" date="2025-08" db="UniProtKB">
        <authorList>
            <consortium name="Ensembl"/>
        </authorList>
    </citation>
    <scope>IDENTIFICATION</scope>
    <source>
        <strain evidence="3">Thoroughbred</strain>
    </source>
</reference>
<dbReference type="GO" id="GO:0042622">
    <property type="term" value="C:photoreceptor outer segment membrane"/>
    <property type="evidence" value="ECO:0000318"/>
    <property type="project" value="GO_Central"/>
</dbReference>
<proteinExistence type="predicted"/>